<dbReference type="InterPro" id="IPR004808">
    <property type="entry name" value="AP_endonuc_1"/>
</dbReference>
<feature type="domain" description="Endonuclease/exonuclease/phosphatase" evidence="9">
    <location>
        <begin position="66"/>
        <end position="333"/>
    </location>
</feature>
<keyword evidence="10" id="KW-0540">Nuclease</keyword>
<proteinExistence type="inferred from homology"/>
<evidence type="ECO:0000256" key="5">
    <source>
        <dbReference type="PIRSR" id="PIRSR604808-1"/>
    </source>
</evidence>
<feature type="binding site" evidence="6">
    <location>
        <position position="69"/>
    </location>
    <ligand>
        <name>Mg(2+)</name>
        <dbReference type="ChEBI" id="CHEBI:18420"/>
        <label>1</label>
    </ligand>
</feature>
<dbReference type="GO" id="GO:0008311">
    <property type="term" value="F:double-stranded DNA 3'-5' DNA exonuclease activity"/>
    <property type="evidence" value="ECO:0007669"/>
    <property type="project" value="TreeGrafter"/>
</dbReference>
<dbReference type="SUPFAM" id="SSF56219">
    <property type="entry name" value="DNase I-like"/>
    <property type="match status" value="1"/>
</dbReference>
<dbReference type="GO" id="GO:0008081">
    <property type="term" value="F:phosphoric diester hydrolase activity"/>
    <property type="evidence" value="ECO:0007669"/>
    <property type="project" value="TreeGrafter"/>
</dbReference>
<evidence type="ECO:0000259" key="9">
    <source>
        <dbReference type="Pfam" id="PF03372"/>
    </source>
</evidence>
<dbReference type="InterPro" id="IPR005135">
    <property type="entry name" value="Endo/exonuclease/phosphatase"/>
</dbReference>
<feature type="active site" description="Proton acceptor" evidence="5">
    <location>
        <position position="333"/>
    </location>
</feature>
<evidence type="ECO:0000256" key="1">
    <source>
        <dbReference type="ARBA" id="ARBA00007092"/>
    </source>
</evidence>
<organism evidence="10 11">
    <name type="scientific">Protomyces lactucae-debilis</name>
    <dbReference type="NCBI Taxonomy" id="2754530"/>
    <lineage>
        <taxon>Eukaryota</taxon>
        <taxon>Fungi</taxon>
        <taxon>Dikarya</taxon>
        <taxon>Ascomycota</taxon>
        <taxon>Taphrinomycotina</taxon>
        <taxon>Taphrinomycetes</taxon>
        <taxon>Taphrinales</taxon>
        <taxon>Protomycetaceae</taxon>
        <taxon>Protomyces</taxon>
    </lineage>
</organism>
<comment type="caution">
    <text evidence="10">The sequence shown here is derived from an EMBL/GenBank/DDBJ whole genome shotgun (WGS) entry which is preliminary data.</text>
</comment>
<feature type="binding site" evidence="6">
    <location>
        <position position="333"/>
    </location>
    <ligand>
        <name>Mg(2+)</name>
        <dbReference type="ChEBI" id="CHEBI:18420"/>
        <label>1</label>
    </ligand>
</feature>
<evidence type="ECO:0000256" key="8">
    <source>
        <dbReference type="RuleBase" id="RU362131"/>
    </source>
</evidence>
<comment type="similarity">
    <text evidence="1 8">Belongs to the DNA repair enzymes AP/ExoA family.</text>
</comment>
<dbReference type="PANTHER" id="PTHR22748:SF4">
    <property type="entry name" value="DNA-(APURINIC OR APYRIMIDINIC SITE) ENDONUCLEASE 2"/>
    <property type="match status" value="1"/>
</dbReference>
<dbReference type="RefSeq" id="XP_040723546.1">
    <property type="nucleotide sequence ID" value="XM_040865930.1"/>
</dbReference>
<keyword evidence="10" id="KW-0269">Exonuclease</keyword>
<dbReference type="OrthoDB" id="498125at2759"/>
<feature type="active site" evidence="5">
    <location>
        <position position="195"/>
    </location>
</feature>
<keyword evidence="3" id="KW-0378">Hydrolase</keyword>
<feature type="binding site" evidence="6">
    <location>
        <position position="332"/>
    </location>
    <ligand>
        <name>Mg(2+)</name>
        <dbReference type="ChEBI" id="CHEBI:18420"/>
        <label>1</label>
    </ligand>
</feature>
<evidence type="ECO:0000256" key="2">
    <source>
        <dbReference type="ARBA" id="ARBA00022723"/>
    </source>
</evidence>
<protein>
    <recommendedName>
        <fullName evidence="8">DNA-(apurinic or apyrimidinic site) endonuclease</fullName>
        <ecNumber evidence="8">3.1.-.-</ecNumber>
    </recommendedName>
</protein>
<feature type="site" description="Important for catalytic activity" evidence="7">
    <location>
        <position position="307"/>
    </location>
</feature>
<keyword evidence="10" id="KW-0255">Endonuclease</keyword>
<evidence type="ECO:0000256" key="7">
    <source>
        <dbReference type="PIRSR" id="PIRSR604808-3"/>
    </source>
</evidence>
<keyword evidence="11" id="KW-1185">Reference proteome</keyword>
<gene>
    <name evidence="10" type="ORF">BCR37DRAFT_111321</name>
</gene>
<feature type="active site" description="Proton donor/acceptor" evidence="5">
    <location>
        <position position="244"/>
    </location>
</feature>
<dbReference type="Pfam" id="PF03372">
    <property type="entry name" value="Exo_endo_phos"/>
    <property type="match status" value="1"/>
</dbReference>
<sequence length="355" mass="39495">MNKRKRTASISPPPMKTQKVLDSYTSPLRTNALFEAGQAKLNHVSNTSSSASAGASNTLKRTIKLISWNCDGLNKYLSPDNTTLDKFITRRGSPTRNTAKTSFLTQFLAQHSPDVLCLQEVHVSSSKRASLLRRLKSDAPNYEATCCLPASNKHAGVVTLCIKSLAVKHTMEVDWDHEGRVLIHELDGLTLFNVYCLNSSDHPWRDATGTIKGTRAERKRQFQRLLAQEMLLQSAEQPVVALGDFNISRFALDATPGTLRTQETHVKNRREFNALFGKFVDLIREAHPSARKYTWHSRTGTSEARVDLILASSDVQRTVCDTMESVGRGQSDHSPLFAAILIPSQQISGQLFDQC</sequence>
<feature type="site" description="Transition state stabilizer" evidence="7">
    <location>
        <position position="246"/>
    </location>
</feature>
<dbReference type="Gene3D" id="3.60.10.10">
    <property type="entry name" value="Endonuclease/exonuclease/phosphatase"/>
    <property type="match status" value="1"/>
</dbReference>
<dbReference type="AlphaFoldDB" id="A0A1Y2F6W2"/>
<keyword evidence="8" id="KW-0227">DNA damage</keyword>
<dbReference type="PANTHER" id="PTHR22748">
    <property type="entry name" value="AP ENDONUCLEASE"/>
    <property type="match status" value="1"/>
</dbReference>
<feature type="site" description="Interaction with DNA substrate" evidence="7">
    <location>
        <position position="333"/>
    </location>
</feature>
<dbReference type="STRING" id="56484.A0A1Y2F6W2"/>
<dbReference type="NCBIfam" id="TIGR00633">
    <property type="entry name" value="xth"/>
    <property type="match status" value="1"/>
</dbReference>
<dbReference type="GeneID" id="63782529"/>
<dbReference type="PROSITE" id="PS51435">
    <property type="entry name" value="AP_NUCLEASE_F1_4"/>
    <property type="match status" value="1"/>
</dbReference>
<keyword evidence="4 6" id="KW-0460">Magnesium</keyword>
<evidence type="ECO:0000256" key="3">
    <source>
        <dbReference type="ARBA" id="ARBA00022801"/>
    </source>
</evidence>
<evidence type="ECO:0000313" key="11">
    <source>
        <dbReference type="Proteomes" id="UP000193685"/>
    </source>
</evidence>
<keyword evidence="6" id="KW-0464">Manganese</keyword>
<dbReference type="Proteomes" id="UP000193685">
    <property type="component" value="Unassembled WGS sequence"/>
</dbReference>
<keyword evidence="2 6" id="KW-0479">Metal-binding</keyword>
<comment type="cofactor">
    <cofactor evidence="6 8">
        <name>Mg(2+)</name>
        <dbReference type="ChEBI" id="CHEBI:18420"/>
    </cofactor>
    <cofactor evidence="6 8">
        <name>Mn(2+)</name>
        <dbReference type="ChEBI" id="CHEBI:29035"/>
    </cofactor>
    <text evidence="6 8">Probably binds two magnesium or manganese ions per subunit.</text>
</comment>
<dbReference type="GO" id="GO:0006284">
    <property type="term" value="P:base-excision repair"/>
    <property type="evidence" value="ECO:0007669"/>
    <property type="project" value="TreeGrafter"/>
</dbReference>
<evidence type="ECO:0000313" key="10">
    <source>
        <dbReference type="EMBL" id="ORY78665.1"/>
    </source>
</evidence>
<dbReference type="InterPro" id="IPR036691">
    <property type="entry name" value="Endo/exonu/phosph_ase_sf"/>
</dbReference>
<evidence type="ECO:0000256" key="4">
    <source>
        <dbReference type="ARBA" id="ARBA00022842"/>
    </source>
</evidence>
<dbReference type="EMBL" id="MCFI01000017">
    <property type="protein sequence ID" value="ORY78665.1"/>
    <property type="molecule type" value="Genomic_DNA"/>
</dbReference>
<name>A0A1Y2F6W2_PROLT</name>
<feature type="binding site" evidence="6">
    <location>
        <position position="120"/>
    </location>
    <ligand>
        <name>Mg(2+)</name>
        <dbReference type="ChEBI" id="CHEBI:18420"/>
        <label>1</label>
    </ligand>
</feature>
<dbReference type="EC" id="3.1.-.-" evidence="8"/>
<dbReference type="GO" id="GO:0003906">
    <property type="term" value="F:DNA-(apurinic or apyrimidinic site) endonuclease activity"/>
    <property type="evidence" value="ECO:0007669"/>
    <property type="project" value="TreeGrafter"/>
</dbReference>
<feature type="binding site" evidence="6">
    <location>
        <position position="246"/>
    </location>
    <ligand>
        <name>Mg(2+)</name>
        <dbReference type="ChEBI" id="CHEBI:18420"/>
        <label>1</label>
    </ligand>
</feature>
<dbReference type="GO" id="GO:0046872">
    <property type="term" value="F:metal ion binding"/>
    <property type="evidence" value="ECO:0007669"/>
    <property type="project" value="UniProtKB-KW"/>
</dbReference>
<reference evidence="10 11" key="1">
    <citation type="submission" date="2016-07" db="EMBL/GenBank/DDBJ databases">
        <title>Pervasive Adenine N6-methylation of Active Genes in Fungi.</title>
        <authorList>
            <consortium name="DOE Joint Genome Institute"/>
            <person name="Mondo S.J."/>
            <person name="Dannebaum R.O."/>
            <person name="Kuo R.C."/>
            <person name="Labutti K."/>
            <person name="Haridas S."/>
            <person name="Kuo A."/>
            <person name="Salamov A."/>
            <person name="Ahrendt S.R."/>
            <person name="Lipzen A."/>
            <person name="Sullivan W."/>
            <person name="Andreopoulos W.B."/>
            <person name="Clum A."/>
            <person name="Lindquist E."/>
            <person name="Daum C."/>
            <person name="Ramamoorthy G.K."/>
            <person name="Gryganskyi A."/>
            <person name="Culley D."/>
            <person name="Magnuson J.K."/>
            <person name="James T.Y."/>
            <person name="O'Malley M.A."/>
            <person name="Stajich J.E."/>
            <person name="Spatafora J.W."/>
            <person name="Visel A."/>
            <person name="Grigoriev I.V."/>
        </authorList>
    </citation>
    <scope>NUCLEOTIDE SEQUENCE [LARGE SCALE GENOMIC DNA]</scope>
    <source>
        <strain evidence="10 11">12-1054</strain>
    </source>
</reference>
<evidence type="ECO:0000256" key="6">
    <source>
        <dbReference type="PIRSR" id="PIRSR604808-2"/>
    </source>
</evidence>
<feature type="binding site" evidence="6">
    <location>
        <position position="244"/>
    </location>
    <ligand>
        <name>Mg(2+)</name>
        <dbReference type="ChEBI" id="CHEBI:18420"/>
        <label>1</label>
    </ligand>
</feature>
<accession>A0A1Y2F6W2</accession>
<dbReference type="GO" id="GO:0005634">
    <property type="term" value="C:nucleus"/>
    <property type="evidence" value="ECO:0007669"/>
    <property type="project" value="TreeGrafter"/>
</dbReference>
<keyword evidence="8" id="KW-0234">DNA repair</keyword>